<keyword evidence="3" id="KW-1185">Reference proteome</keyword>
<organism evidence="2 3">
    <name type="scientific">Canavalia gladiata</name>
    <name type="common">Sword bean</name>
    <name type="synonym">Dolichos gladiatus</name>
    <dbReference type="NCBI Taxonomy" id="3824"/>
    <lineage>
        <taxon>Eukaryota</taxon>
        <taxon>Viridiplantae</taxon>
        <taxon>Streptophyta</taxon>
        <taxon>Embryophyta</taxon>
        <taxon>Tracheophyta</taxon>
        <taxon>Spermatophyta</taxon>
        <taxon>Magnoliopsida</taxon>
        <taxon>eudicotyledons</taxon>
        <taxon>Gunneridae</taxon>
        <taxon>Pentapetalae</taxon>
        <taxon>rosids</taxon>
        <taxon>fabids</taxon>
        <taxon>Fabales</taxon>
        <taxon>Fabaceae</taxon>
        <taxon>Papilionoideae</taxon>
        <taxon>50 kb inversion clade</taxon>
        <taxon>NPAAA clade</taxon>
        <taxon>indigoferoid/millettioid clade</taxon>
        <taxon>Phaseoleae</taxon>
        <taxon>Canavalia</taxon>
    </lineage>
</organism>
<name>A0AAN9L8Q0_CANGL</name>
<proteinExistence type="predicted"/>
<reference evidence="2 3" key="1">
    <citation type="submission" date="2024-01" db="EMBL/GenBank/DDBJ databases">
        <title>The genomes of 5 underutilized Papilionoideae crops provide insights into root nodulation and disease resistanc.</title>
        <authorList>
            <person name="Jiang F."/>
        </authorList>
    </citation>
    <scope>NUCLEOTIDE SEQUENCE [LARGE SCALE GENOMIC DNA]</scope>
    <source>
        <strain evidence="2">LVBAO_FW01</strain>
        <tissue evidence="2">Leaves</tissue>
    </source>
</reference>
<dbReference type="EMBL" id="JAYMYQ010000005">
    <property type="protein sequence ID" value="KAK7328778.1"/>
    <property type="molecule type" value="Genomic_DNA"/>
</dbReference>
<sequence>MVATATTTTNVEEGGDQAYRILDSGQEYLQTSSEQSAAQAVREGLRLLLFGENSPEKGKRSKEGGWIFGEFAWLCEEKRLLVIFSASLGCSWTLWIHQQVRKVSHSETPTPRFEGQDGRNRQARSIHPSGVGVTIHLGIEKGSIWLRSMSNTTFETGARITVPYNWYRPLLFQSRILLSAALTKHYHELGAMDADLPHDFIASLGAK</sequence>
<evidence type="ECO:0000256" key="1">
    <source>
        <dbReference type="SAM" id="MobiDB-lite"/>
    </source>
</evidence>
<gene>
    <name evidence="2" type="ORF">VNO77_22898</name>
</gene>
<dbReference type="AlphaFoldDB" id="A0AAN9L8Q0"/>
<feature type="region of interest" description="Disordered" evidence="1">
    <location>
        <begin position="106"/>
        <end position="125"/>
    </location>
</feature>
<protein>
    <submittedName>
        <fullName evidence="2">Uncharacterized protein</fullName>
    </submittedName>
</protein>
<accession>A0AAN9L8Q0</accession>
<comment type="caution">
    <text evidence="2">The sequence shown here is derived from an EMBL/GenBank/DDBJ whole genome shotgun (WGS) entry which is preliminary data.</text>
</comment>
<evidence type="ECO:0000313" key="3">
    <source>
        <dbReference type="Proteomes" id="UP001367508"/>
    </source>
</evidence>
<dbReference type="Proteomes" id="UP001367508">
    <property type="component" value="Unassembled WGS sequence"/>
</dbReference>
<evidence type="ECO:0000313" key="2">
    <source>
        <dbReference type="EMBL" id="KAK7328778.1"/>
    </source>
</evidence>